<dbReference type="PATRIC" id="fig|189385.8.peg.34"/>
<dbReference type="GO" id="GO:0005829">
    <property type="term" value="C:cytosol"/>
    <property type="evidence" value="ECO:0007669"/>
    <property type="project" value="TreeGrafter"/>
</dbReference>
<evidence type="ECO:0000256" key="4">
    <source>
        <dbReference type="ARBA" id="ARBA00022679"/>
    </source>
</evidence>
<dbReference type="EMBL" id="LN999011">
    <property type="protein sequence ID" value="CUX76662.1"/>
    <property type="molecule type" value="Genomic_DNA"/>
</dbReference>
<comment type="catalytic activity">
    <reaction evidence="6">
        <text>guanosine(527) in 16S rRNA + S-adenosyl-L-methionine = N(7)-methylguanosine(527) in 16S rRNA + S-adenosyl-L-homocysteine</text>
        <dbReference type="Rhea" id="RHEA:42732"/>
        <dbReference type="Rhea" id="RHEA-COMP:10209"/>
        <dbReference type="Rhea" id="RHEA-COMP:10210"/>
        <dbReference type="ChEBI" id="CHEBI:57856"/>
        <dbReference type="ChEBI" id="CHEBI:59789"/>
        <dbReference type="ChEBI" id="CHEBI:74269"/>
        <dbReference type="ChEBI" id="CHEBI:74480"/>
        <dbReference type="EC" id="2.1.1.170"/>
    </reaction>
</comment>
<comment type="caution">
    <text evidence="6">Lacks conserved residue(s) required for the propagation of feature annotation.</text>
</comment>
<evidence type="ECO:0000256" key="3">
    <source>
        <dbReference type="ARBA" id="ARBA00022603"/>
    </source>
</evidence>
<keyword evidence="2 6" id="KW-0698">rRNA processing</keyword>
<dbReference type="HAMAP" id="MF_00074">
    <property type="entry name" value="16SrRNA_methyltr_G"/>
    <property type="match status" value="1"/>
</dbReference>
<proteinExistence type="inferred from homology"/>
<evidence type="ECO:0000256" key="1">
    <source>
        <dbReference type="ARBA" id="ARBA00022490"/>
    </source>
</evidence>
<feature type="binding site" evidence="6">
    <location>
        <position position="104"/>
    </location>
    <ligand>
        <name>S-adenosyl-L-methionine</name>
        <dbReference type="ChEBI" id="CHEBI:59789"/>
    </ligand>
</feature>
<dbReference type="AlphaFoldDB" id="A0A143WNQ7"/>
<dbReference type="Proteomes" id="UP000075242">
    <property type="component" value="Chromosome I"/>
</dbReference>
<dbReference type="PANTHER" id="PTHR31760:SF0">
    <property type="entry name" value="S-ADENOSYL-L-METHIONINE-DEPENDENT METHYLTRANSFERASES SUPERFAMILY PROTEIN"/>
    <property type="match status" value="1"/>
</dbReference>
<keyword evidence="4 6" id="KW-0808">Transferase</keyword>
<reference evidence="8" key="1">
    <citation type="submission" date="2016-01" db="EMBL/GenBank/DDBJ databases">
        <authorList>
            <person name="Husnik F."/>
        </authorList>
    </citation>
    <scope>NUCLEOTIDE SEQUENCE [LARGE SCALE GENOMIC DNA]</scope>
</reference>
<evidence type="ECO:0000256" key="2">
    <source>
        <dbReference type="ARBA" id="ARBA00022552"/>
    </source>
</evidence>
<dbReference type="InterPro" id="IPR029063">
    <property type="entry name" value="SAM-dependent_MTases_sf"/>
</dbReference>
<keyword evidence="1 6" id="KW-0963">Cytoplasm</keyword>
<comment type="similarity">
    <text evidence="6">Belongs to the methyltransferase superfamily. RNA methyltransferase RsmG family.</text>
</comment>
<gene>
    <name evidence="6 7" type="primary">rsmG</name>
    <name evidence="7" type="ORF">MHIR_TP00025</name>
</gene>
<sequence length="245" mass="25430">MDVLRQRQPTVTPGDVAEHARRCTRAMGALLSIPAARAVASLSRSMARWSATHGLTGRGCQPSLAPHVCDAAAIGAVVARLVRPAQHTQGATVTVVDVGSGAGLPGMALGAMMPGLRVISLEAALAKSVFQSYIQRKLGLRNLKVLRPSDAYCSAIGADVVIARALAPYRHLLRRLCRHGWAGAVLTASGYIDSAAIAQAASGCGYRAACALRLKVPMVSKRRYVVITGAAYNGATPLAMPAGAL</sequence>
<dbReference type="GO" id="GO:0070043">
    <property type="term" value="F:rRNA (guanine-N7-)-methyltransferase activity"/>
    <property type="evidence" value="ECO:0007669"/>
    <property type="project" value="UniProtKB-UniRule"/>
</dbReference>
<feature type="binding site" evidence="6">
    <location>
        <position position="99"/>
    </location>
    <ligand>
        <name>S-adenosyl-L-methionine</name>
        <dbReference type="ChEBI" id="CHEBI:59789"/>
    </ligand>
</feature>
<evidence type="ECO:0000313" key="7">
    <source>
        <dbReference type="EMBL" id="CUX76662.1"/>
    </source>
</evidence>
<evidence type="ECO:0000256" key="5">
    <source>
        <dbReference type="ARBA" id="ARBA00022691"/>
    </source>
</evidence>
<name>A0A143WNQ7_TREPR</name>
<dbReference type="PANTHER" id="PTHR31760">
    <property type="entry name" value="S-ADENOSYL-L-METHIONINE-DEPENDENT METHYLTRANSFERASES SUPERFAMILY PROTEIN"/>
    <property type="match status" value="1"/>
</dbReference>
<feature type="binding site" evidence="6">
    <location>
        <position position="164"/>
    </location>
    <ligand>
        <name>S-adenosyl-L-methionine</name>
        <dbReference type="ChEBI" id="CHEBI:59789"/>
    </ligand>
</feature>
<dbReference type="InterPro" id="IPR003682">
    <property type="entry name" value="rRNA_ssu_MeTfrase_G"/>
</dbReference>
<protein>
    <recommendedName>
        <fullName evidence="6">Ribosomal RNA small subunit methyltransferase G</fullName>
        <ecNumber evidence="6">2.1.1.170</ecNumber>
    </recommendedName>
    <alternativeName>
        <fullName evidence="6">16S rRNA 7-methylguanosine methyltransferase</fullName>
        <shortName evidence="6">16S rRNA m7G methyltransferase</shortName>
    </alternativeName>
</protein>
<accession>A0A143WNQ7</accession>
<dbReference type="Pfam" id="PF02527">
    <property type="entry name" value="GidB"/>
    <property type="match status" value="1"/>
</dbReference>
<dbReference type="Gene3D" id="3.40.50.150">
    <property type="entry name" value="Vaccinia Virus protein VP39"/>
    <property type="match status" value="1"/>
</dbReference>
<dbReference type="EC" id="2.1.1.170" evidence="6"/>
<evidence type="ECO:0000256" key="6">
    <source>
        <dbReference type="HAMAP-Rule" id="MF_00074"/>
    </source>
</evidence>
<comment type="subcellular location">
    <subcellularLocation>
        <location evidence="6">Cytoplasm</location>
    </subcellularLocation>
</comment>
<keyword evidence="3 6" id="KW-0489">Methyltransferase</keyword>
<keyword evidence="5 6" id="KW-0949">S-adenosyl-L-methionine</keyword>
<comment type="function">
    <text evidence="6">Specifically methylates the N7 position of guanine in position 527 of 16S rRNA.</text>
</comment>
<evidence type="ECO:0000313" key="8">
    <source>
        <dbReference type="Proteomes" id="UP000075242"/>
    </source>
</evidence>
<organism evidence="7 8">
    <name type="scientific">Tremblaya princeps</name>
    <dbReference type="NCBI Taxonomy" id="189385"/>
    <lineage>
        <taxon>Bacteria</taxon>
        <taxon>Pseudomonadati</taxon>
        <taxon>Pseudomonadota</taxon>
        <taxon>Betaproteobacteria</taxon>
        <taxon>Candidatus Tremblayella</taxon>
    </lineage>
</organism>
<dbReference type="SUPFAM" id="SSF53335">
    <property type="entry name" value="S-adenosyl-L-methionine-dependent methyltransferases"/>
    <property type="match status" value="1"/>
</dbReference>